<gene>
    <name evidence="2" type="ORF">WOLCODRAFT_115192</name>
</gene>
<dbReference type="EMBL" id="KB467942">
    <property type="protein sequence ID" value="PCH38280.1"/>
    <property type="molecule type" value="Genomic_DNA"/>
</dbReference>
<feature type="region of interest" description="Disordered" evidence="1">
    <location>
        <begin position="1"/>
        <end position="35"/>
    </location>
</feature>
<protein>
    <submittedName>
        <fullName evidence="2">Uncharacterized protein</fullName>
    </submittedName>
</protein>
<dbReference type="OrthoDB" id="17066at2759"/>
<sequence>MSRLASFKGPSTPNASPVRVKQQQQPPSPTRLAESTYHRKARTLLQELSAVTETWDDIVLIDGLKAAKSLVDTRTELDNELSLMPEKTLPAYHIVGPKLSLMEQRISELDAVLVKLRKLFSRMNAIVDSLEAVLFEAHKMKGWKWVQEPLWVTWSLEKFVSSIPQILTPYHRSLEMHAELVDILRHHDVSFEVSREAIAKWVAQPHLEEYSWEAQWEDLCEAEIDRWDGPK</sequence>
<name>A0A2H3J7R8_WOLCO</name>
<feature type="compositionally biased region" description="Polar residues" evidence="1">
    <location>
        <begin position="9"/>
        <end position="25"/>
    </location>
</feature>
<evidence type="ECO:0000313" key="3">
    <source>
        <dbReference type="Proteomes" id="UP000218811"/>
    </source>
</evidence>
<proteinExistence type="predicted"/>
<dbReference type="AlphaFoldDB" id="A0A2H3J7R8"/>
<keyword evidence="3" id="KW-1185">Reference proteome</keyword>
<dbReference type="OMA" id="ESTYHRK"/>
<evidence type="ECO:0000313" key="2">
    <source>
        <dbReference type="EMBL" id="PCH38280.1"/>
    </source>
</evidence>
<organism evidence="2 3">
    <name type="scientific">Wolfiporia cocos (strain MD-104)</name>
    <name type="common">Brown rot fungus</name>
    <dbReference type="NCBI Taxonomy" id="742152"/>
    <lineage>
        <taxon>Eukaryota</taxon>
        <taxon>Fungi</taxon>
        <taxon>Dikarya</taxon>
        <taxon>Basidiomycota</taxon>
        <taxon>Agaricomycotina</taxon>
        <taxon>Agaricomycetes</taxon>
        <taxon>Polyporales</taxon>
        <taxon>Phaeolaceae</taxon>
        <taxon>Wolfiporia</taxon>
    </lineage>
</organism>
<dbReference type="Proteomes" id="UP000218811">
    <property type="component" value="Unassembled WGS sequence"/>
</dbReference>
<accession>A0A2H3J7R8</accession>
<reference evidence="2 3" key="1">
    <citation type="journal article" date="2012" name="Science">
        <title>The Paleozoic origin of enzymatic lignin decomposition reconstructed from 31 fungal genomes.</title>
        <authorList>
            <person name="Floudas D."/>
            <person name="Binder M."/>
            <person name="Riley R."/>
            <person name="Barry K."/>
            <person name="Blanchette R.A."/>
            <person name="Henrissat B."/>
            <person name="Martinez A.T."/>
            <person name="Otillar R."/>
            <person name="Spatafora J.W."/>
            <person name="Yadav J.S."/>
            <person name="Aerts A."/>
            <person name="Benoit I."/>
            <person name="Boyd A."/>
            <person name="Carlson A."/>
            <person name="Copeland A."/>
            <person name="Coutinho P.M."/>
            <person name="de Vries R.P."/>
            <person name="Ferreira P."/>
            <person name="Findley K."/>
            <person name="Foster B."/>
            <person name="Gaskell J."/>
            <person name="Glotzer D."/>
            <person name="Gorecki P."/>
            <person name="Heitman J."/>
            <person name="Hesse C."/>
            <person name="Hori C."/>
            <person name="Igarashi K."/>
            <person name="Jurgens J.A."/>
            <person name="Kallen N."/>
            <person name="Kersten P."/>
            <person name="Kohler A."/>
            <person name="Kuees U."/>
            <person name="Kumar T.K.A."/>
            <person name="Kuo A."/>
            <person name="LaButti K."/>
            <person name="Larrondo L.F."/>
            <person name="Lindquist E."/>
            <person name="Ling A."/>
            <person name="Lombard V."/>
            <person name="Lucas S."/>
            <person name="Lundell T."/>
            <person name="Martin R."/>
            <person name="McLaughlin D.J."/>
            <person name="Morgenstern I."/>
            <person name="Morin E."/>
            <person name="Murat C."/>
            <person name="Nagy L.G."/>
            <person name="Nolan M."/>
            <person name="Ohm R.A."/>
            <person name="Patyshakuliyeva A."/>
            <person name="Rokas A."/>
            <person name="Ruiz-Duenas F.J."/>
            <person name="Sabat G."/>
            <person name="Salamov A."/>
            <person name="Samejima M."/>
            <person name="Schmutz J."/>
            <person name="Slot J.C."/>
            <person name="St John F."/>
            <person name="Stenlid J."/>
            <person name="Sun H."/>
            <person name="Sun S."/>
            <person name="Syed K."/>
            <person name="Tsang A."/>
            <person name="Wiebenga A."/>
            <person name="Young D."/>
            <person name="Pisabarro A."/>
            <person name="Eastwood D.C."/>
            <person name="Martin F."/>
            <person name="Cullen D."/>
            <person name="Grigoriev I.V."/>
            <person name="Hibbett D.S."/>
        </authorList>
    </citation>
    <scope>NUCLEOTIDE SEQUENCE [LARGE SCALE GENOMIC DNA]</scope>
    <source>
        <strain evidence="2 3">MD-104</strain>
    </source>
</reference>
<evidence type="ECO:0000256" key="1">
    <source>
        <dbReference type="SAM" id="MobiDB-lite"/>
    </source>
</evidence>